<evidence type="ECO:0000313" key="2">
    <source>
        <dbReference type="Proteomes" id="UP000321863"/>
    </source>
</evidence>
<proteinExistence type="predicted"/>
<keyword evidence="2" id="KW-1185">Reference proteome</keyword>
<organism evidence="1 2">
    <name type="scientific">Chryseobacterium hagamense</name>
    <dbReference type="NCBI Taxonomy" id="395935"/>
    <lineage>
        <taxon>Bacteria</taxon>
        <taxon>Pseudomonadati</taxon>
        <taxon>Bacteroidota</taxon>
        <taxon>Flavobacteriia</taxon>
        <taxon>Flavobacteriales</taxon>
        <taxon>Weeksellaceae</taxon>
        <taxon>Chryseobacterium group</taxon>
        <taxon>Chryseobacterium</taxon>
    </lineage>
</organism>
<dbReference type="EMBL" id="BJYJ01000004">
    <property type="protein sequence ID" value="GEN75627.1"/>
    <property type="molecule type" value="Genomic_DNA"/>
</dbReference>
<evidence type="ECO:0000313" key="1">
    <source>
        <dbReference type="EMBL" id="GEN75627.1"/>
    </source>
</evidence>
<dbReference type="AlphaFoldDB" id="A0A511YKA0"/>
<protein>
    <submittedName>
        <fullName evidence="1">Uncharacterized protein</fullName>
    </submittedName>
</protein>
<reference evidence="1 2" key="1">
    <citation type="submission" date="2019-07" db="EMBL/GenBank/DDBJ databases">
        <title>Whole genome shotgun sequence of Chryseobacterium hagamense NBRC 105253.</title>
        <authorList>
            <person name="Hosoyama A."/>
            <person name="Uohara A."/>
            <person name="Ohji S."/>
            <person name="Ichikawa N."/>
        </authorList>
    </citation>
    <scope>NUCLEOTIDE SEQUENCE [LARGE SCALE GENOMIC DNA]</scope>
    <source>
        <strain evidence="1 2">NBRC 105253</strain>
    </source>
</reference>
<dbReference type="Proteomes" id="UP000321863">
    <property type="component" value="Unassembled WGS sequence"/>
</dbReference>
<comment type="caution">
    <text evidence="1">The sequence shown here is derived from an EMBL/GenBank/DDBJ whole genome shotgun (WGS) entry which is preliminary data.</text>
</comment>
<name>A0A511YKA0_9FLAO</name>
<accession>A0A511YKA0</accession>
<sequence>MFIKSKAQLDTLNYLKQFEANKANYIGQPFSKLLQDMTQIQPKTAWPFSKFNNKNITYKTIFNFCDYDYSFHNVINMSIEWADLIPFSQADYYGILHHGNFTNDEKAFYGSKIIQDIHVYR</sequence>
<gene>
    <name evidence="1" type="ORF">CHA01nite_13670</name>
</gene>